<comment type="subcellular location">
    <subcellularLocation>
        <location evidence="1 11">Mitochondrion inner membrane</location>
        <topology evidence="1 11">Single-pass membrane protein</topology>
    </subcellularLocation>
</comment>
<dbReference type="InterPro" id="IPR012677">
    <property type="entry name" value="Nucleotide-bd_a/b_plait_sf"/>
</dbReference>
<keyword evidence="15" id="KW-1185">Reference proteome</keyword>
<keyword evidence="8 11" id="KW-0496">Mitochondrion</keyword>
<evidence type="ECO:0000259" key="12">
    <source>
        <dbReference type="Pfam" id="PF00076"/>
    </source>
</evidence>
<gene>
    <name evidence="14" type="ORF">MKK02DRAFT_22634</name>
</gene>
<dbReference type="AlphaFoldDB" id="A0AA38HCX1"/>
<name>A0AA38HCX1_9TREE</name>
<dbReference type="GO" id="GO:0003723">
    <property type="term" value="F:RNA binding"/>
    <property type="evidence" value="ECO:0007669"/>
    <property type="project" value="UniProtKB-UniRule"/>
</dbReference>
<comment type="function">
    <text evidence="10 11">Plays a role in maintaining the mitochondrial genome and in controlling the mtDNA escape. Involved in the regulation of mtDNA nucleotide structure and number. May have a dispensable role in early maturation of pre-rRNA.</text>
</comment>
<keyword evidence="11" id="KW-0694">RNA-binding</keyword>
<protein>
    <recommendedName>
        <fullName evidence="3 11">Mitochondrial escape protein 2</fullName>
    </recommendedName>
</protein>
<dbReference type="GeneID" id="77725801"/>
<evidence type="ECO:0000256" key="2">
    <source>
        <dbReference type="ARBA" id="ARBA00010320"/>
    </source>
</evidence>
<reference evidence="14" key="1">
    <citation type="journal article" date="2022" name="G3 (Bethesda)">
        <title>High quality genome of the basidiomycete yeast Dioszegia hungarica PDD-24b-2 isolated from cloud water.</title>
        <authorList>
            <person name="Jarrige D."/>
            <person name="Haridas S."/>
            <person name="Bleykasten-Grosshans C."/>
            <person name="Joly M."/>
            <person name="Nadalig T."/>
            <person name="Sancelme M."/>
            <person name="Vuilleumier S."/>
            <person name="Grigoriev I.V."/>
            <person name="Amato P."/>
            <person name="Bringel F."/>
        </authorList>
    </citation>
    <scope>NUCLEOTIDE SEQUENCE</scope>
    <source>
        <strain evidence="14">PDD-24b-2</strain>
    </source>
</reference>
<dbReference type="EMBL" id="JAKWFO010000003">
    <property type="protein sequence ID" value="KAI9638031.1"/>
    <property type="molecule type" value="Genomic_DNA"/>
</dbReference>
<dbReference type="Proteomes" id="UP001164286">
    <property type="component" value="Unassembled WGS sequence"/>
</dbReference>
<feature type="domain" description="Mitochondrial escape protein 2 C-terminal" evidence="13">
    <location>
        <begin position="439"/>
        <end position="935"/>
    </location>
</feature>
<evidence type="ECO:0000256" key="10">
    <source>
        <dbReference type="ARBA" id="ARBA00025276"/>
    </source>
</evidence>
<dbReference type="Gene3D" id="3.30.70.330">
    <property type="match status" value="1"/>
</dbReference>
<dbReference type="PANTHER" id="PTHR32198:SF2">
    <property type="entry name" value="MITOCHONDRIAL ESCAPE PROTEIN 2"/>
    <property type="match status" value="1"/>
</dbReference>
<evidence type="ECO:0000256" key="8">
    <source>
        <dbReference type="ARBA" id="ARBA00023128"/>
    </source>
</evidence>
<keyword evidence="5 11" id="KW-0999">Mitochondrion inner membrane</keyword>
<dbReference type="InterPro" id="IPR000504">
    <property type="entry name" value="RRM_dom"/>
</dbReference>
<keyword evidence="7" id="KW-1133">Transmembrane helix</keyword>
<evidence type="ECO:0000256" key="11">
    <source>
        <dbReference type="RuleBase" id="RU367108"/>
    </source>
</evidence>
<dbReference type="RefSeq" id="XP_052947808.1">
    <property type="nucleotide sequence ID" value="XM_053086600.1"/>
</dbReference>
<evidence type="ECO:0000256" key="1">
    <source>
        <dbReference type="ARBA" id="ARBA00004434"/>
    </source>
</evidence>
<comment type="caution">
    <text evidence="14">The sequence shown here is derived from an EMBL/GenBank/DDBJ whole genome shotgun (WGS) entry which is preliminary data.</text>
</comment>
<evidence type="ECO:0000256" key="9">
    <source>
        <dbReference type="ARBA" id="ARBA00023136"/>
    </source>
</evidence>
<keyword evidence="6" id="KW-0809">Transit peptide</keyword>
<proteinExistence type="inferred from homology"/>
<dbReference type="InterPro" id="IPR039627">
    <property type="entry name" value="Yme2_C"/>
</dbReference>
<dbReference type="PANTHER" id="PTHR32198">
    <property type="entry name" value="MITOCHONDRIAL ESCAPE PROTEIN 2"/>
    <property type="match status" value="1"/>
</dbReference>
<comment type="similarity">
    <text evidence="2 11">Belongs to the YME2 family.</text>
</comment>
<feature type="domain" description="RRM" evidence="12">
    <location>
        <begin position="255"/>
        <end position="311"/>
    </location>
</feature>
<dbReference type="Pfam" id="PF00076">
    <property type="entry name" value="RRM_1"/>
    <property type="match status" value="1"/>
</dbReference>
<keyword evidence="9" id="KW-0472">Membrane</keyword>
<dbReference type="InterPro" id="IPR018850">
    <property type="entry name" value="Mt_escape_2_C"/>
</dbReference>
<dbReference type="SUPFAM" id="SSF54928">
    <property type="entry name" value="RNA-binding domain, RBD"/>
    <property type="match status" value="1"/>
</dbReference>
<dbReference type="InterPro" id="IPR035979">
    <property type="entry name" value="RBD_domain_sf"/>
</dbReference>
<evidence type="ECO:0000256" key="6">
    <source>
        <dbReference type="ARBA" id="ARBA00022946"/>
    </source>
</evidence>
<dbReference type="GO" id="GO:0006397">
    <property type="term" value="P:mRNA processing"/>
    <property type="evidence" value="ECO:0007669"/>
    <property type="project" value="UniProtKB-UniRule"/>
</dbReference>
<evidence type="ECO:0000256" key="4">
    <source>
        <dbReference type="ARBA" id="ARBA00022692"/>
    </source>
</evidence>
<sequence length="999" mass="110190">MLRRIYAQAPRPAGSISSLAPLLPRLTTRWNTTLPPSPPPSASDEAKRKTGSFYISNVFPIRLTRWDFRPSWSVLREDAMMEQLNDIGMEVKGNAFRIESWEIARKDGGVFMHYSYIPPDSSAGHDHPPDLSSINALPEGHTGAVNPGRLFLPQLLESAQRHGGWPSWVGQWWANLRKQGSTVPGHRIWARDKTQTTGTVGEAEEETKVKGSGTGLSNVQVAAGGGRVWVVKGRQWTEDMNRPTATRLRVEFDGPDVSQEMLYTLFRPYGKVSDIVPPAPVPAGSLRSAIVSFSRLTPATIAINCLHGYSTPTNTADYTLRRSGQPSPNPIPLSRLRIYYSHPLKAHAIRDWISSHPRLALPVLAFLFGTLSYTFFDPIREFFVRSRLEHTFDVDTYPVIKWFRDKFGIFGSSLDFLRRRHHANPDKSDTIGQNAWEDRIEAEKTVESWLSEYPSTFITITGPPGSGRVSLVSRVLGKQENKADHRPYLVVDCAEIAKAKNDSGLISALAEQTGYWPVFSFLSSLNNLIDLAAVGLIGSKAGFSTPVDQQLRSILETVAVSLKDTSTRTRKRHQASIVHSIDQAEIREERERIRERIVRGGYHDGRLDCVAGNGIMSELGFGDEPISEDDMSAAPTPLMDDTAPIHGEAVPPTKASLAGIVPSETSSLDEESEIIKTLPIVVLKNFATKSAKGDSWNVIAEWGASLVENKIAHVIVVTEGPTATKALVKAIPAKPLNSVSLADADESKSFGYVQDKLGAAATMSMEDRTQITKLGGRMVDLETLVYKVRTGAPVREAVDDIVLRNVVELRKAAFGDDAEDAKTLAWTRPQAWMVVKELAKSGKLSYAKTLQDFPFKGAEQSLKAMEEHELITVSYVDGRAANIRPGKPVFRYAFAALVDDPIFRASMQIEYNTTLIASAESSIKSAETELSQLQGIIADGGDEKLGVLKHEWMGFGFGSGNAIKERAKYLLDKMGKGVEKLEKLERENAEMLRMLSTSK</sequence>
<dbReference type="Pfam" id="PF10443">
    <property type="entry name" value="RNA12"/>
    <property type="match status" value="1"/>
</dbReference>
<accession>A0AA38HCX1</accession>
<evidence type="ECO:0000313" key="15">
    <source>
        <dbReference type="Proteomes" id="UP001164286"/>
    </source>
</evidence>
<dbReference type="GO" id="GO:0005743">
    <property type="term" value="C:mitochondrial inner membrane"/>
    <property type="evidence" value="ECO:0007669"/>
    <property type="project" value="UniProtKB-SubCell"/>
</dbReference>
<keyword evidence="11" id="KW-0507">mRNA processing</keyword>
<organism evidence="14 15">
    <name type="scientific">Dioszegia hungarica</name>
    <dbReference type="NCBI Taxonomy" id="4972"/>
    <lineage>
        <taxon>Eukaryota</taxon>
        <taxon>Fungi</taxon>
        <taxon>Dikarya</taxon>
        <taxon>Basidiomycota</taxon>
        <taxon>Agaricomycotina</taxon>
        <taxon>Tremellomycetes</taxon>
        <taxon>Tremellales</taxon>
        <taxon>Bulleribasidiaceae</taxon>
        <taxon>Dioszegia</taxon>
    </lineage>
</organism>
<keyword evidence="4" id="KW-0812">Transmembrane</keyword>
<evidence type="ECO:0000256" key="7">
    <source>
        <dbReference type="ARBA" id="ARBA00022989"/>
    </source>
</evidence>
<evidence type="ECO:0000313" key="14">
    <source>
        <dbReference type="EMBL" id="KAI9638031.1"/>
    </source>
</evidence>
<evidence type="ECO:0000256" key="5">
    <source>
        <dbReference type="ARBA" id="ARBA00022792"/>
    </source>
</evidence>
<evidence type="ECO:0000256" key="3">
    <source>
        <dbReference type="ARBA" id="ARBA00020222"/>
    </source>
</evidence>
<evidence type="ECO:0000259" key="13">
    <source>
        <dbReference type="Pfam" id="PF10443"/>
    </source>
</evidence>